<protein>
    <submittedName>
        <fullName evidence="1">Uncharacterized protein</fullName>
    </submittedName>
</protein>
<gene>
    <name evidence="1" type="ORF">SGM_0317</name>
</gene>
<dbReference type="AlphaFoldDB" id="F3NAD3"/>
<sequence>MAHLWVPPRFPVWPCHPGGSGPPEARRSPHRYRTNAFRNAAVAPLN</sequence>
<accession>F3NAD3</accession>
<dbReference type="Proteomes" id="UP000003022">
    <property type="component" value="Unassembled WGS sequence"/>
</dbReference>
<organism evidence="1 2">
    <name type="scientific">Streptomyces griseoaurantiacus M045</name>
    <dbReference type="NCBI Taxonomy" id="996637"/>
    <lineage>
        <taxon>Bacteria</taxon>
        <taxon>Bacillati</taxon>
        <taxon>Actinomycetota</taxon>
        <taxon>Actinomycetes</taxon>
        <taxon>Kitasatosporales</taxon>
        <taxon>Streptomycetaceae</taxon>
        <taxon>Streptomyces</taxon>
        <taxon>Streptomyces aurantiacus group</taxon>
    </lineage>
</organism>
<evidence type="ECO:0000313" key="2">
    <source>
        <dbReference type="Proteomes" id="UP000003022"/>
    </source>
</evidence>
<evidence type="ECO:0000313" key="1">
    <source>
        <dbReference type="EMBL" id="EGG49242.1"/>
    </source>
</evidence>
<reference evidence="1 2" key="1">
    <citation type="journal article" date="2011" name="J. Bacteriol.">
        <title>Draft genome sequence of the marine bacterium Streptomyces griseoaurantiacus M045, which produces novel manumycin-type antibiotics with a pABA core component.</title>
        <authorList>
            <person name="Li F."/>
            <person name="Jiang P."/>
            <person name="Zheng H."/>
            <person name="Wang S."/>
            <person name="Zhao G."/>
            <person name="Qin S."/>
            <person name="Liu Z."/>
        </authorList>
    </citation>
    <scope>NUCLEOTIDE SEQUENCE [LARGE SCALE GENOMIC DNA]</scope>
    <source>
        <strain evidence="1 2">M045</strain>
    </source>
</reference>
<comment type="caution">
    <text evidence="1">The sequence shown here is derived from an EMBL/GenBank/DDBJ whole genome shotgun (WGS) entry which is preliminary data.</text>
</comment>
<name>F3NAD3_9ACTN</name>
<keyword evidence="2" id="KW-1185">Reference proteome</keyword>
<proteinExistence type="predicted"/>
<dbReference type="EMBL" id="AEYX01000002">
    <property type="protein sequence ID" value="EGG49242.1"/>
    <property type="molecule type" value="Genomic_DNA"/>
</dbReference>